<reference evidence="1 2" key="1">
    <citation type="submission" date="2023-02" db="EMBL/GenBank/DDBJ databases">
        <authorList>
            <person name="Maleckis M."/>
        </authorList>
    </citation>
    <scope>NUCLEOTIDE SEQUENCE [LARGE SCALE GENOMIC DNA]</scope>
    <source>
        <strain evidence="1 2">P8-A2</strain>
    </source>
</reference>
<comment type="caution">
    <text evidence="1">The sequence shown here is derived from an EMBL/GenBank/DDBJ whole genome shotgun (WGS) entry which is preliminary data.</text>
</comment>
<sequence>MKFAQVKKLNLGGPPGPSLGDEMILSLDVFQNGRKIGVGDGTFTTTRVTGSGPNAVVESQGIFTLRLRDGQLSIQFIQLRDNEQILPVAVTGGSGVFRGAGGDGTITKGNNSGVVRLHLQFA</sequence>
<dbReference type="InterPro" id="IPR044859">
    <property type="entry name" value="Allene_oxi_cyc_Dirigent"/>
</dbReference>
<dbReference type="Gene3D" id="2.40.480.10">
    <property type="entry name" value="Allene oxide cyclase-like"/>
    <property type="match status" value="1"/>
</dbReference>
<protein>
    <recommendedName>
        <fullName evidence="3">DUF3224 domain-containing protein</fullName>
    </recommendedName>
</protein>
<accession>A0ABU3V065</accession>
<dbReference type="EMBL" id="JARAKF010000001">
    <property type="protein sequence ID" value="MDU8999556.1"/>
    <property type="molecule type" value="Genomic_DNA"/>
</dbReference>
<proteinExistence type="predicted"/>
<name>A0ABU3V065_9ACTN</name>
<dbReference type="InterPro" id="IPR034871">
    <property type="entry name" value="Allene_oxi_cyc_sf"/>
</dbReference>
<dbReference type="Proteomes" id="UP001257627">
    <property type="component" value="Unassembled WGS sequence"/>
</dbReference>
<keyword evidence="2" id="KW-1185">Reference proteome</keyword>
<gene>
    <name evidence="1" type="ORF">PU648_45835</name>
</gene>
<evidence type="ECO:0000313" key="1">
    <source>
        <dbReference type="EMBL" id="MDU8999556.1"/>
    </source>
</evidence>
<evidence type="ECO:0000313" key="2">
    <source>
        <dbReference type="Proteomes" id="UP001257627"/>
    </source>
</evidence>
<evidence type="ECO:0008006" key="3">
    <source>
        <dbReference type="Google" id="ProtNLM"/>
    </source>
</evidence>
<dbReference type="RefSeq" id="WP_143612626.1">
    <property type="nucleotide sequence ID" value="NZ_JARAKF010000001.1"/>
</dbReference>
<organism evidence="1 2">
    <name type="scientific">Streptomyces mirabilis</name>
    <dbReference type="NCBI Taxonomy" id="68239"/>
    <lineage>
        <taxon>Bacteria</taxon>
        <taxon>Bacillati</taxon>
        <taxon>Actinomycetota</taxon>
        <taxon>Actinomycetes</taxon>
        <taxon>Kitasatosporales</taxon>
        <taxon>Streptomycetaceae</taxon>
        <taxon>Streptomyces</taxon>
    </lineage>
</organism>
<dbReference type="SUPFAM" id="SSF141493">
    <property type="entry name" value="Allene oxide cyclase-like"/>
    <property type="match status" value="1"/>
</dbReference>